<dbReference type="eggNOG" id="ENOG502RPUK">
    <property type="taxonomic scope" value="Eukaryota"/>
</dbReference>
<dbReference type="FunCoup" id="G8Y551">
    <property type="interactions" value="27"/>
</dbReference>
<feature type="compositionally biased region" description="Polar residues" evidence="1">
    <location>
        <begin position="552"/>
        <end position="564"/>
    </location>
</feature>
<protein>
    <submittedName>
        <fullName evidence="2">Piso0_005454 protein</fullName>
    </submittedName>
</protein>
<dbReference type="AlphaFoldDB" id="G8Y551"/>
<gene>
    <name evidence="2" type="primary">Piso0_005454</name>
    <name evidence="2" type="ORF">GNLVRS01_PISO0M15060g</name>
</gene>
<feature type="region of interest" description="Disordered" evidence="1">
    <location>
        <begin position="1"/>
        <end position="21"/>
    </location>
</feature>
<feature type="compositionally biased region" description="Polar residues" evidence="1">
    <location>
        <begin position="1"/>
        <end position="12"/>
    </location>
</feature>
<reference evidence="2 3" key="1">
    <citation type="journal article" date="2012" name="G3 (Bethesda)">
        <title>Pichia sorbitophila, an interspecies yeast hybrid reveals early steps of genome resolution following polyploidization.</title>
        <authorList>
            <person name="Leh Louis V."/>
            <person name="Despons L."/>
            <person name="Friedrich A."/>
            <person name="Martin T."/>
            <person name="Durrens P."/>
            <person name="Casaregola S."/>
            <person name="Neuveglise C."/>
            <person name="Fairhead C."/>
            <person name="Marck C."/>
            <person name="Cruz J.A."/>
            <person name="Straub M.L."/>
            <person name="Kugler V."/>
            <person name="Sacerdot C."/>
            <person name="Uzunov Z."/>
            <person name="Thierry A."/>
            <person name="Weiss S."/>
            <person name="Bleykasten C."/>
            <person name="De Montigny J."/>
            <person name="Jacques N."/>
            <person name="Jung P."/>
            <person name="Lemaire M."/>
            <person name="Mallet S."/>
            <person name="Morel G."/>
            <person name="Richard G.F."/>
            <person name="Sarkar A."/>
            <person name="Savel G."/>
            <person name="Schacherer J."/>
            <person name="Seret M.L."/>
            <person name="Talla E."/>
            <person name="Samson G."/>
            <person name="Jubin C."/>
            <person name="Poulain J."/>
            <person name="Vacherie B."/>
            <person name="Barbe V."/>
            <person name="Pelletier E."/>
            <person name="Sherman D.J."/>
            <person name="Westhof E."/>
            <person name="Weissenbach J."/>
            <person name="Baret P.V."/>
            <person name="Wincker P."/>
            <person name="Gaillardin C."/>
            <person name="Dujon B."/>
            <person name="Souciet J.L."/>
        </authorList>
    </citation>
    <scope>NUCLEOTIDE SEQUENCE [LARGE SCALE GENOMIC DNA]</scope>
    <source>
        <strain evidence="3">ATCC MYA-4447 / BCRC 22081 / CBS 7064 / NBRC 10061 / NRRL Y-12695</strain>
    </source>
</reference>
<evidence type="ECO:0000313" key="2">
    <source>
        <dbReference type="EMBL" id="CCE85819.1"/>
    </source>
</evidence>
<dbReference type="OrthoDB" id="3981301at2759"/>
<feature type="compositionally biased region" description="Basic and acidic residues" evidence="1">
    <location>
        <begin position="414"/>
        <end position="423"/>
    </location>
</feature>
<dbReference type="STRING" id="559304.G8Y551"/>
<accession>G8Y551</accession>
<feature type="compositionally biased region" description="Polar residues" evidence="1">
    <location>
        <begin position="431"/>
        <end position="464"/>
    </location>
</feature>
<feature type="region of interest" description="Disordered" evidence="1">
    <location>
        <begin position="356"/>
        <end position="464"/>
    </location>
</feature>
<evidence type="ECO:0000313" key="3">
    <source>
        <dbReference type="Proteomes" id="UP000005222"/>
    </source>
</evidence>
<feature type="compositionally biased region" description="Low complexity" evidence="1">
    <location>
        <begin position="395"/>
        <end position="408"/>
    </location>
</feature>
<proteinExistence type="predicted"/>
<feature type="compositionally biased region" description="Polar residues" evidence="1">
    <location>
        <begin position="512"/>
        <end position="531"/>
    </location>
</feature>
<dbReference type="EMBL" id="FO082047">
    <property type="protein sequence ID" value="CCE85819.1"/>
    <property type="molecule type" value="Genomic_DNA"/>
</dbReference>
<evidence type="ECO:0000256" key="1">
    <source>
        <dbReference type="SAM" id="MobiDB-lite"/>
    </source>
</evidence>
<dbReference type="HOGENOM" id="CLU_428252_0_0_1"/>
<keyword evidence="3" id="KW-1185">Reference proteome</keyword>
<dbReference type="Proteomes" id="UP000005222">
    <property type="component" value="Chromosome M"/>
</dbReference>
<name>G8Y551_PICSO</name>
<sequence length="588" mass="64650">MSSVSFTPQSMTPRRGHGHRRSAAISGDFDAIGLGLFSPTVPSSAKATSSYMDKEYNDNDNHKVYEYNTNEDLDGHFNFNNEEDFCNRTEQNSFAFPNKDYSSKHSNSYSASFRSPIRRHNQSLSSPIKLNHKKSISTSNSPSSNFFLTEETHFDEDNVPNAVIDLDEVINANASNENIGSSHKRTESAPPRIFALDEFLASPFSRSSPVPHASSPLSASNTLFHQPIKELVSDDIEDIDQFEHLSYNKLESSDNSNSDVGSMENMKPFYNGDLGRSSSSLHKQKRRACDKNGYKFNISSPESSIAPFSLGGKQYAKSSRYKQFYDQSLRVSSAMKDPTPESTDICRSDSSGFIASSNSKGSDDAQGLGHSSSLPCLKSNNDKYKAVTGKTQDVKNNSSNFSKPSSRKLNNDSLKSRPNDLMHKTLAGSPISINSANSSTVLSNNAATPSTGHSSLNSCNDASNRMKSSISTVSAAPAIIITENRKQGKNTKSSSSGQKYMDIPKAQMDGAESSNKLTSVSQKTPIQSVDNLKSKSVRNSKNNDKNDKNHLQMHSATLNSSSLKYGTMDDSCLEPKKNKRFVKWFKRK</sequence>
<organism evidence="2 3">
    <name type="scientific">Pichia sorbitophila (strain ATCC MYA-4447 / BCRC 22081 / CBS 7064 / NBRC 10061 / NRRL Y-12695)</name>
    <name type="common">Hybrid yeast</name>
    <dbReference type="NCBI Taxonomy" id="559304"/>
    <lineage>
        <taxon>Eukaryota</taxon>
        <taxon>Fungi</taxon>
        <taxon>Dikarya</taxon>
        <taxon>Ascomycota</taxon>
        <taxon>Saccharomycotina</taxon>
        <taxon>Pichiomycetes</taxon>
        <taxon>Debaryomycetaceae</taxon>
        <taxon>Millerozyma</taxon>
    </lineage>
</organism>
<feature type="compositionally biased region" description="Basic and acidic residues" evidence="1">
    <location>
        <begin position="541"/>
        <end position="550"/>
    </location>
</feature>
<feature type="region of interest" description="Disordered" evidence="1">
    <location>
        <begin position="482"/>
        <end position="572"/>
    </location>
</feature>
<dbReference type="InParanoid" id="G8Y551"/>